<accession>A0A2W5P1M2</accession>
<proteinExistence type="predicted"/>
<sequence>MTRDERQRRWLALTRDTLPALARGRGWPVRADHCSQRILLDHACGGCWYDQIAGRPAYAHASDALLDAAIALGEAAVAGTVDMAILNRRSLAWRGKQSHR</sequence>
<comment type="caution">
    <text evidence="1">The sequence shown here is derived from an EMBL/GenBank/DDBJ whole genome shotgun (WGS) entry which is preliminary data.</text>
</comment>
<dbReference type="AlphaFoldDB" id="A0A2W5P1M2"/>
<dbReference type="GO" id="GO:0016740">
    <property type="term" value="F:transferase activity"/>
    <property type="evidence" value="ECO:0007669"/>
    <property type="project" value="UniProtKB-KW"/>
</dbReference>
<dbReference type="Proteomes" id="UP000249229">
    <property type="component" value="Unassembled WGS sequence"/>
</dbReference>
<reference evidence="1 2" key="1">
    <citation type="submission" date="2017-08" db="EMBL/GenBank/DDBJ databases">
        <title>Infants hospitalized years apart are colonized by the same room-sourced microbial strains.</title>
        <authorList>
            <person name="Brooks B."/>
            <person name="Olm M.R."/>
            <person name="Firek B.A."/>
            <person name="Baker R."/>
            <person name="Thomas B.C."/>
            <person name="Morowitz M.J."/>
            <person name="Banfield J.F."/>
        </authorList>
    </citation>
    <scope>NUCLEOTIDE SEQUENCE [LARGE SCALE GENOMIC DNA]</scope>
    <source>
        <strain evidence="1">S2_005_001_R1_22</strain>
    </source>
</reference>
<gene>
    <name evidence="1" type="ORF">DI544_10830</name>
</gene>
<organism evidence="1 2">
    <name type="scientific">Sphingomonas taxi</name>
    <dbReference type="NCBI Taxonomy" id="1549858"/>
    <lineage>
        <taxon>Bacteria</taxon>
        <taxon>Pseudomonadati</taxon>
        <taxon>Pseudomonadota</taxon>
        <taxon>Alphaproteobacteria</taxon>
        <taxon>Sphingomonadales</taxon>
        <taxon>Sphingomonadaceae</taxon>
        <taxon>Sphingomonas</taxon>
    </lineage>
</organism>
<evidence type="ECO:0000313" key="1">
    <source>
        <dbReference type="EMBL" id="PZQ59616.1"/>
    </source>
</evidence>
<dbReference type="EMBL" id="QFQI01000008">
    <property type="protein sequence ID" value="PZQ59616.1"/>
    <property type="molecule type" value="Genomic_DNA"/>
</dbReference>
<keyword evidence="1" id="KW-0808">Transferase</keyword>
<protein>
    <submittedName>
        <fullName evidence="1">GCN5-related N-acetyltransferase</fullName>
    </submittedName>
</protein>
<name>A0A2W5P1M2_9SPHN</name>
<evidence type="ECO:0000313" key="2">
    <source>
        <dbReference type="Proteomes" id="UP000249229"/>
    </source>
</evidence>